<feature type="compositionally biased region" description="Gly residues" evidence="1">
    <location>
        <begin position="213"/>
        <end position="222"/>
    </location>
</feature>
<evidence type="ECO:0008006" key="4">
    <source>
        <dbReference type="Google" id="ProtNLM"/>
    </source>
</evidence>
<dbReference type="Proteomes" id="UP000799291">
    <property type="component" value="Unassembled WGS sequence"/>
</dbReference>
<keyword evidence="3" id="KW-1185">Reference proteome</keyword>
<organism evidence="2 3">
    <name type="scientific">Lentithecium fluviatile CBS 122367</name>
    <dbReference type="NCBI Taxonomy" id="1168545"/>
    <lineage>
        <taxon>Eukaryota</taxon>
        <taxon>Fungi</taxon>
        <taxon>Dikarya</taxon>
        <taxon>Ascomycota</taxon>
        <taxon>Pezizomycotina</taxon>
        <taxon>Dothideomycetes</taxon>
        <taxon>Pleosporomycetidae</taxon>
        <taxon>Pleosporales</taxon>
        <taxon>Massarineae</taxon>
        <taxon>Lentitheciaceae</taxon>
        <taxon>Lentithecium</taxon>
    </lineage>
</organism>
<proteinExistence type="predicted"/>
<reference evidence="2" key="1">
    <citation type="journal article" date="2020" name="Stud. Mycol.">
        <title>101 Dothideomycetes genomes: a test case for predicting lifestyles and emergence of pathogens.</title>
        <authorList>
            <person name="Haridas S."/>
            <person name="Albert R."/>
            <person name="Binder M."/>
            <person name="Bloem J."/>
            <person name="Labutti K."/>
            <person name="Salamov A."/>
            <person name="Andreopoulos B."/>
            <person name="Baker S."/>
            <person name="Barry K."/>
            <person name="Bills G."/>
            <person name="Bluhm B."/>
            <person name="Cannon C."/>
            <person name="Castanera R."/>
            <person name="Culley D."/>
            <person name="Daum C."/>
            <person name="Ezra D."/>
            <person name="Gonzalez J."/>
            <person name="Henrissat B."/>
            <person name="Kuo A."/>
            <person name="Liang C."/>
            <person name="Lipzen A."/>
            <person name="Lutzoni F."/>
            <person name="Magnuson J."/>
            <person name="Mondo S."/>
            <person name="Nolan M."/>
            <person name="Ohm R."/>
            <person name="Pangilinan J."/>
            <person name="Park H.-J."/>
            <person name="Ramirez L."/>
            <person name="Alfaro M."/>
            <person name="Sun H."/>
            <person name="Tritt A."/>
            <person name="Yoshinaga Y."/>
            <person name="Zwiers L.-H."/>
            <person name="Turgeon B."/>
            <person name="Goodwin S."/>
            <person name="Spatafora J."/>
            <person name="Crous P."/>
            <person name="Grigoriev I."/>
        </authorList>
    </citation>
    <scope>NUCLEOTIDE SEQUENCE</scope>
    <source>
        <strain evidence="2">CBS 122367</strain>
    </source>
</reference>
<feature type="compositionally biased region" description="Low complexity" evidence="1">
    <location>
        <begin position="127"/>
        <end position="146"/>
    </location>
</feature>
<evidence type="ECO:0000313" key="2">
    <source>
        <dbReference type="EMBL" id="KAF2688210.1"/>
    </source>
</evidence>
<evidence type="ECO:0000256" key="1">
    <source>
        <dbReference type="SAM" id="MobiDB-lite"/>
    </source>
</evidence>
<name>A0A6G1JDA7_9PLEO</name>
<sequence>MIISLVPPSLVLESRFLVALRMSFAVIPNLFHRCFIDLHFDFDGSGEMTFNDVLKKVQRIILCDRKDERKASLEIGSPTDVRRIGVSEGMPGLSDTDKKYIRKKAPNDAIRLLSLQSRPPIRPFSLPPSRSRSPSSSHTPTSPTSREPSHPLLNAASSNLPPTLPTPAPKTHRHLPTNLPQEEHVGAHAAALGGAGEPFRGLSGSAYRKERGGGGGGRARVW</sequence>
<evidence type="ECO:0000313" key="3">
    <source>
        <dbReference type="Proteomes" id="UP000799291"/>
    </source>
</evidence>
<dbReference type="AlphaFoldDB" id="A0A6G1JDA7"/>
<dbReference type="OrthoDB" id="5226159at2759"/>
<feature type="region of interest" description="Disordered" evidence="1">
    <location>
        <begin position="202"/>
        <end position="222"/>
    </location>
</feature>
<gene>
    <name evidence="2" type="ORF">K458DRAFT_176554</name>
</gene>
<feature type="region of interest" description="Disordered" evidence="1">
    <location>
        <begin position="111"/>
        <end position="177"/>
    </location>
</feature>
<protein>
    <recommendedName>
        <fullName evidence="4">EF-hand domain-containing protein</fullName>
    </recommendedName>
</protein>
<dbReference type="EMBL" id="MU005574">
    <property type="protein sequence ID" value="KAF2688210.1"/>
    <property type="molecule type" value="Genomic_DNA"/>
</dbReference>
<accession>A0A6G1JDA7</accession>
<dbReference type="InterPro" id="IPR018247">
    <property type="entry name" value="EF_Hand_1_Ca_BS"/>
</dbReference>
<dbReference type="PROSITE" id="PS00018">
    <property type="entry name" value="EF_HAND_1"/>
    <property type="match status" value="1"/>
</dbReference>